<dbReference type="InterPro" id="IPR010258">
    <property type="entry name" value="Conjugal_tfr_TrbG/VirB9/CagX"/>
</dbReference>
<feature type="chain" id="PRO_5046872119" evidence="3">
    <location>
        <begin position="24"/>
        <end position="290"/>
    </location>
</feature>
<evidence type="ECO:0000256" key="3">
    <source>
        <dbReference type="SAM" id="SignalP"/>
    </source>
</evidence>
<sequence>MNFRQMALVTALSLIGLVGQSHAELIATPLTGDTRLVQFTYDEDNTFLVLAKPKAVTHLQFAADEMLQSVASGDTAQWELTPTKNRKNLFIKPKFEGIETSMTVITDKRTYQFVLRSTADGKKWYQRVSWMYSSSLVLEQDALLDAQPNAPVSGGLPDLAANNGIRPSQTAFNLPRVTASVSSPTTLKPDSLRFNYKIEGDAAFKPTQVFDDGKFTYLKMPQDVQEMPALFSVIEGQEYSLVNYTVDGSYMVAQRLLENAVLKLGKSEVMVTKVKSGGGFMGFLRGDGAQ</sequence>
<evidence type="ECO:0000313" key="4">
    <source>
        <dbReference type="EMBL" id="MFC6281223.1"/>
    </source>
</evidence>
<proteinExistence type="inferred from homology"/>
<evidence type="ECO:0000256" key="1">
    <source>
        <dbReference type="ARBA" id="ARBA00006135"/>
    </source>
</evidence>
<accession>A0ABW1TVA4</accession>
<keyword evidence="2 3" id="KW-0732">Signal</keyword>
<reference evidence="5" key="1">
    <citation type="journal article" date="2019" name="Int. J. Syst. Evol. Microbiol.">
        <title>The Global Catalogue of Microorganisms (GCM) 10K type strain sequencing project: providing services to taxonomists for standard genome sequencing and annotation.</title>
        <authorList>
            <consortium name="The Broad Institute Genomics Platform"/>
            <consortium name="The Broad Institute Genome Sequencing Center for Infectious Disease"/>
            <person name="Wu L."/>
            <person name="Ma J."/>
        </authorList>
    </citation>
    <scope>NUCLEOTIDE SEQUENCE [LARGE SCALE GENOMIC DNA]</scope>
    <source>
        <strain evidence="5">CCUG 39402</strain>
    </source>
</reference>
<dbReference type="RefSeq" id="WP_377413059.1">
    <property type="nucleotide sequence ID" value="NZ_JBHSRS010000017.1"/>
</dbReference>
<evidence type="ECO:0000313" key="5">
    <source>
        <dbReference type="Proteomes" id="UP001596270"/>
    </source>
</evidence>
<dbReference type="EMBL" id="JBHSRS010000017">
    <property type="protein sequence ID" value="MFC6281223.1"/>
    <property type="molecule type" value="Genomic_DNA"/>
</dbReference>
<keyword evidence="5" id="KW-1185">Reference proteome</keyword>
<name>A0ABW1TVA4_9BURK</name>
<protein>
    <submittedName>
        <fullName evidence="4">TrbG/VirB9 family P-type conjugative transfer protein</fullName>
    </submittedName>
</protein>
<dbReference type="Gene3D" id="2.60.40.2500">
    <property type="match status" value="1"/>
</dbReference>
<dbReference type="Pfam" id="PF03524">
    <property type="entry name" value="CagX"/>
    <property type="match status" value="1"/>
</dbReference>
<dbReference type="InterPro" id="IPR033645">
    <property type="entry name" value="VirB9/CagX/TrbG_C"/>
</dbReference>
<gene>
    <name evidence="4" type="ORF">ACFQND_08280</name>
</gene>
<evidence type="ECO:0000256" key="2">
    <source>
        <dbReference type="ARBA" id="ARBA00022729"/>
    </source>
</evidence>
<feature type="signal peptide" evidence="3">
    <location>
        <begin position="1"/>
        <end position="23"/>
    </location>
</feature>
<organism evidence="4 5">
    <name type="scientific">Polaromonas aquatica</name>
    <dbReference type="NCBI Taxonomy" id="332657"/>
    <lineage>
        <taxon>Bacteria</taxon>
        <taxon>Pseudomonadati</taxon>
        <taxon>Pseudomonadota</taxon>
        <taxon>Betaproteobacteria</taxon>
        <taxon>Burkholderiales</taxon>
        <taxon>Comamonadaceae</taxon>
        <taxon>Polaromonas</taxon>
    </lineage>
</organism>
<dbReference type="CDD" id="cd06911">
    <property type="entry name" value="VirB9_CagX_TrbG"/>
    <property type="match status" value="1"/>
</dbReference>
<comment type="caution">
    <text evidence="4">The sequence shown here is derived from an EMBL/GenBank/DDBJ whole genome shotgun (WGS) entry which is preliminary data.</text>
</comment>
<dbReference type="InterPro" id="IPR038161">
    <property type="entry name" value="VirB9/CagX/TrbG_C_sf"/>
</dbReference>
<comment type="similarity">
    <text evidence="1">Belongs to the TrbG/VirB9 family.</text>
</comment>
<dbReference type="Proteomes" id="UP001596270">
    <property type="component" value="Unassembled WGS sequence"/>
</dbReference>